<organism evidence="1 2">
    <name type="scientific">Sordaria brevicollis</name>
    <dbReference type="NCBI Taxonomy" id="83679"/>
    <lineage>
        <taxon>Eukaryota</taxon>
        <taxon>Fungi</taxon>
        <taxon>Dikarya</taxon>
        <taxon>Ascomycota</taxon>
        <taxon>Pezizomycotina</taxon>
        <taxon>Sordariomycetes</taxon>
        <taxon>Sordariomycetidae</taxon>
        <taxon>Sordariales</taxon>
        <taxon>Sordariaceae</taxon>
        <taxon>Sordaria</taxon>
    </lineage>
</organism>
<gene>
    <name evidence="1" type="ORF">B0T20DRAFT_488820</name>
</gene>
<accession>A0AAE0P224</accession>
<dbReference type="AlphaFoldDB" id="A0AAE0P224"/>
<proteinExistence type="predicted"/>
<evidence type="ECO:0000313" key="2">
    <source>
        <dbReference type="Proteomes" id="UP001281003"/>
    </source>
</evidence>
<comment type="caution">
    <text evidence="1">The sequence shown here is derived from an EMBL/GenBank/DDBJ whole genome shotgun (WGS) entry which is preliminary data.</text>
</comment>
<keyword evidence="2" id="KW-1185">Reference proteome</keyword>
<reference evidence="1" key="2">
    <citation type="submission" date="2023-07" db="EMBL/GenBank/DDBJ databases">
        <authorList>
            <consortium name="Lawrence Berkeley National Laboratory"/>
            <person name="Haridas S."/>
            <person name="Hensen N."/>
            <person name="Bonometti L."/>
            <person name="Westerberg I."/>
            <person name="Brannstrom I.O."/>
            <person name="Guillou S."/>
            <person name="Cros-Aarteil S."/>
            <person name="Calhoun S."/>
            <person name="Kuo A."/>
            <person name="Mondo S."/>
            <person name="Pangilinan J."/>
            <person name="Riley R."/>
            <person name="LaButti K."/>
            <person name="Andreopoulos B."/>
            <person name="Lipzen A."/>
            <person name="Chen C."/>
            <person name="Yanf M."/>
            <person name="Daum C."/>
            <person name="Ng V."/>
            <person name="Clum A."/>
            <person name="Steindorff A."/>
            <person name="Ohm R."/>
            <person name="Martin F."/>
            <person name="Silar P."/>
            <person name="Natvig D."/>
            <person name="Lalanne C."/>
            <person name="Gautier V."/>
            <person name="Ament-velasquez S.L."/>
            <person name="Kruys A."/>
            <person name="Hutchinson M.I."/>
            <person name="Powell A.J."/>
            <person name="Barry K."/>
            <person name="Miller A.N."/>
            <person name="Grigoriev I.V."/>
            <person name="Debuchy R."/>
            <person name="Gladieux P."/>
            <person name="Thoren M.H."/>
            <person name="Johannesson H."/>
        </authorList>
    </citation>
    <scope>NUCLEOTIDE SEQUENCE</scope>
    <source>
        <strain evidence="1">FGSC 1904</strain>
    </source>
</reference>
<name>A0AAE0P224_SORBR</name>
<dbReference type="EMBL" id="JAUTDP010000012">
    <property type="protein sequence ID" value="KAK3391834.1"/>
    <property type="molecule type" value="Genomic_DNA"/>
</dbReference>
<dbReference type="SUPFAM" id="SSF52047">
    <property type="entry name" value="RNI-like"/>
    <property type="match status" value="1"/>
</dbReference>
<dbReference type="Proteomes" id="UP001281003">
    <property type="component" value="Unassembled WGS sequence"/>
</dbReference>
<feature type="non-terminal residue" evidence="1">
    <location>
        <position position="505"/>
    </location>
</feature>
<protein>
    <submittedName>
        <fullName evidence="1">Uncharacterized protein</fullName>
    </submittedName>
</protein>
<sequence>MTSMPLVPPRRGVYAWSSDCVSMKEFVTNQDLLLCLGDVIGDRYLLQNLRLTCWAFANAFGRSLFRVYYLESAPRLKQLMSKRQESLALYAPRFTVLDLHCNAGPGISGIHSELYKFRGLKELSLRDIRSRNEMVEPLTTTLINNPQLETLRVMAYEDGPHWSNDPCCSPQGFCRYSVLHLVAERFDQERRRAKEGLDGNEGRNIPLLKLREVTVDHHAMNRFILDLPDPEPFAGPPHNSGNYQKPLYLEKLTDLQYLERLHVEMVPTWSGIRRLNHVRLPNLTSAIAPRLRSITISPPCWEESFRWQNWVIANSSLNYARQVSLGRLNNFCVELPEPANLVFDWTDPEGMEDTYERPEELLSGLREYADNKPNIRPLERLEITPPGDWTKLIPSLKDTLSHFGKLKYFKCHMAKYQPPLCLSLETLKCDKHFNKMMDLAEDFAEVQPSLRFVEINYFLYQVVRWGPGGRDFHMVEILDREREWVTPGDSPWQGLRKHAVPSRML</sequence>
<reference evidence="1" key="1">
    <citation type="journal article" date="2023" name="Mol. Phylogenet. Evol.">
        <title>Genome-scale phylogeny and comparative genomics of the fungal order Sordariales.</title>
        <authorList>
            <person name="Hensen N."/>
            <person name="Bonometti L."/>
            <person name="Westerberg I."/>
            <person name="Brannstrom I.O."/>
            <person name="Guillou S."/>
            <person name="Cros-Aarteil S."/>
            <person name="Calhoun S."/>
            <person name="Haridas S."/>
            <person name="Kuo A."/>
            <person name="Mondo S."/>
            <person name="Pangilinan J."/>
            <person name="Riley R."/>
            <person name="LaButti K."/>
            <person name="Andreopoulos B."/>
            <person name="Lipzen A."/>
            <person name="Chen C."/>
            <person name="Yan M."/>
            <person name="Daum C."/>
            <person name="Ng V."/>
            <person name="Clum A."/>
            <person name="Steindorff A."/>
            <person name="Ohm R.A."/>
            <person name="Martin F."/>
            <person name="Silar P."/>
            <person name="Natvig D.O."/>
            <person name="Lalanne C."/>
            <person name="Gautier V."/>
            <person name="Ament-Velasquez S.L."/>
            <person name="Kruys A."/>
            <person name="Hutchinson M.I."/>
            <person name="Powell A.J."/>
            <person name="Barry K."/>
            <person name="Miller A.N."/>
            <person name="Grigoriev I.V."/>
            <person name="Debuchy R."/>
            <person name="Gladieux P."/>
            <person name="Hiltunen Thoren M."/>
            <person name="Johannesson H."/>
        </authorList>
    </citation>
    <scope>NUCLEOTIDE SEQUENCE</scope>
    <source>
        <strain evidence="1">FGSC 1904</strain>
    </source>
</reference>
<evidence type="ECO:0000313" key="1">
    <source>
        <dbReference type="EMBL" id="KAK3391834.1"/>
    </source>
</evidence>